<dbReference type="InterPro" id="IPR011013">
    <property type="entry name" value="Gal_mutarotase_sf_dom"/>
</dbReference>
<reference evidence="1" key="2">
    <citation type="journal article" date="2024" name="Plant">
        <title>Genomic evolution and insights into agronomic trait innovations of Sesamum species.</title>
        <authorList>
            <person name="Miao H."/>
            <person name="Wang L."/>
            <person name="Qu L."/>
            <person name="Liu H."/>
            <person name="Sun Y."/>
            <person name="Le M."/>
            <person name="Wang Q."/>
            <person name="Wei S."/>
            <person name="Zheng Y."/>
            <person name="Lin W."/>
            <person name="Duan Y."/>
            <person name="Cao H."/>
            <person name="Xiong S."/>
            <person name="Wang X."/>
            <person name="Wei L."/>
            <person name="Li C."/>
            <person name="Ma Q."/>
            <person name="Ju M."/>
            <person name="Zhao R."/>
            <person name="Li G."/>
            <person name="Mu C."/>
            <person name="Tian Q."/>
            <person name="Mei H."/>
            <person name="Zhang T."/>
            <person name="Gao T."/>
            <person name="Zhang H."/>
        </authorList>
    </citation>
    <scope>NUCLEOTIDE SEQUENCE</scope>
    <source>
        <strain evidence="1">G02</strain>
    </source>
</reference>
<dbReference type="Gene3D" id="2.70.98.10">
    <property type="match status" value="1"/>
</dbReference>
<dbReference type="GO" id="GO:0030246">
    <property type="term" value="F:carbohydrate binding"/>
    <property type="evidence" value="ECO:0007669"/>
    <property type="project" value="InterPro"/>
</dbReference>
<dbReference type="InterPro" id="IPR014718">
    <property type="entry name" value="GH-type_carb-bd"/>
</dbReference>
<dbReference type="PANTHER" id="PTHR11122:SF15">
    <property type="entry name" value="PROTEIN NDH-DEPENDENT CYCLIC ELECTRON FLOW 5"/>
    <property type="match status" value="1"/>
</dbReference>
<protein>
    <submittedName>
        <fullName evidence="1">Protein NDH-DEPENDENT CYCLIC ELECTRON FLOW 5</fullName>
    </submittedName>
</protein>
<dbReference type="SUPFAM" id="SSF74650">
    <property type="entry name" value="Galactose mutarotase-like"/>
    <property type="match status" value="1"/>
</dbReference>
<comment type="caution">
    <text evidence="1">The sequence shown here is derived from an EMBL/GenBank/DDBJ whole genome shotgun (WGS) entry which is preliminary data.</text>
</comment>
<dbReference type="AlphaFoldDB" id="A0AAW2N7F7"/>
<gene>
    <name evidence="1" type="ORF">Sradi_4466700</name>
</gene>
<dbReference type="PANTHER" id="PTHR11122">
    <property type="entry name" value="APOSPORY-ASSOCIATED PROTEIN C-RELATED"/>
    <property type="match status" value="1"/>
</dbReference>
<proteinExistence type="predicted"/>
<evidence type="ECO:0000313" key="1">
    <source>
        <dbReference type="EMBL" id="KAL0339499.1"/>
    </source>
</evidence>
<dbReference type="GO" id="GO:0005737">
    <property type="term" value="C:cytoplasm"/>
    <property type="evidence" value="ECO:0007669"/>
    <property type="project" value="TreeGrafter"/>
</dbReference>
<name>A0AAW2N7F7_SESRA</name>
<accession>A0AAW2N7F7</accession>
<reference evidence="1" key="1">
    <citation type="submission" date="2020-06" db="EMBL/GenBank/DDBJ databases">
        <authorList>
            <person name="Li T."/>
            <person name="Hu X."/>
            <person name="Zhang T."/>
            <person name="Song X."/>
            <person name="Zhang H."/>
            <person name="Dai N."/>
            <person name="Sheng W."/>
            <person name="Hou X."/>
            <person name="Wei L."/>
        </authorList>
    </citation>
    <scope>NUCLEOTIDE SEQUENCE</scope>
    <source>
        <strain evidence="1">G02</strain>
        <tissue evidence="1">Leaf</tissue>
    </source>
</reference>
<dbReference type="GO" id="GO:0047938">
    <property type="term" value="F:glucose-6-phosphate 1-epimerase activity"/>
    <property type="evidence" value="ECO:0007669"/>
    <property type="project" value="TreeGrafter"/>
</dbReference>
<organism evidence="1">
    <name type="scientific">Sesamum radiatum</name>
    <name type="common">Black benniseed</name>
    <dbReference type="NCBI Taxonomy" id="300843"/>
    <lineage>
        <taxon>Eukaryota</taxon>
        <taxon>Viridiplantae</taxon>
        <taxon>Streptophyta</taxon>
        <taxon>Embryophyta</taxon>
        <taxon>Tracheophyta</taxon>
        <taxon>Spermatophyta</taxon>
        <taxon>Magnoliopsida</taxon>
        <taxon>eudicotyledons</taxon>
        <taxon>Gunneridae</taxon>
        <taxon>Pentapetalae</taxon>
        <taxon>asterids</taxon>
        <taxon>lamiids</taxon>
        <taxon>Lamiales</taxon>
        <taxon>Pedaliaceae</taxon>
        <taxon>Sesamum</taxon>
    </lineage>
</organism>
<dbReference type="GO" id="GO:0005975">
    <property type="term" value="P:carbohydrate metabolic process"/>
    <property type="evidence" value="ECO:0007669"/>
    <property type="project" value="InterPro"/>
</dbReference>
<dbReference type="EMBL" id="JACGWJ010000020">
    <property type="protein sequence ID" value="KAL0339499.1"/>
    <property type="molecule type" value="Genomic_DNA"/>
</dbReference>
<sequence length="396" mass="43914">MAIVNSCPPFSNFILESTITNNVAAKNISVRRCSLSGRIPYLSNKRNIVLPAVASISCPHIDVDYLESELRERGVTLSGIGDSCVVRMALENGNAANLMLPSGLITSFKAQMWHGGTMELLHTSVSPRENASAGALIQGGLSLSLDCQNDDGLSWSPNAWALHQVNGSPQDSIQVELISRNKQSLAQVKHIITLGRDLLTSEILVSNSSIASLHLMGSITCHLAVSTPDATYAVGLEGSGFFIRPPLVADFNIIPHEFAKKTNQDPRKFWALNKLFSKSDARKWNVDDDVESMMRDVKEELEGEEQDNYKHLTQKLSRIYTCAPRNLTVIDRGRRNSVTVRRNGFKELYMFSPGSEHEWYDKYSYICIGHAALLEPLILNAQSEWRGGLQLWNPNS</sequence>